<protein>
    <submittedName>
        <fullName evidence="2">Uncharacterized protein</fullName>
    </submittedName>
</protein>
<keyword evidence="1" id="KW-0812">Transmembrane</keyword>
<keyword evidence="1" id="KW-1133">Transmembrane helix</keyword>
<evidence type="ECO:0000256" key="1">
    <source>
        <dbReference type="SAM" id="Phobius"/>
    </source>
</evidence>
<gene>
    <name evidence="2" type="ORF">B0H66DRAFT_546416</name>
</gene>
<name>A0AAE0IUE9_9PEZI</name>
<reference evidence="2" key="2">
    <citation type="submission" date="2023-06" db="EMBL/GenBank/DDBJ databases">
        <authorList>
            <consortium name="Lawrence Berkeley National Laboratory"/>
            <person name="Haridas S."/>
            <person name="Hensen N."/>
            <person name="Bonometti L."/>
            <person name="Westerberg I."/>
            <person name="Brannstrom I.O."/>
            <person name="Guillou S."/>
            <person name="Cros-Aarteil S."/>
            <person name="Calhoun S."/>
            <person name="Kuo A."/>
            <person name="Mondo S."/>
            <person name="Pangilinan J."/>
            <person name="Riley R."/>
            <person name="Labutti K."/>
            <person name="Andreopoulos B."/>
            <person name="Lipzen A."/>
            <person name="Chen C."/>
            <person name="Yanf M."/>
            <person name="Daum C."/>
            <person name="Ng V."/>
            <person name="Clum A."/>
            <person name="Steindorff A."/>
            <person name="Ohm R."/>
            <person name="Martin F."/>
            <person name="Silar P."/>
            <person name="Natvig D."/>
            <person name="Lalanne C."/>
            <person name="Gautier V."/>
            <person name="Ament-Velasquez S.L."/>
            <person name="Kruys A."/>
            <person name="Hutchinson M.I."/>
            <person name="Powell A.J."/>
            <person name="Barry K."/>
            <person name="Miller A.N."/>
            <person name="Grigoriev I.V."/>
            <person name="Debuchy R."/>
            <person name="Gladieux P."/>
            <person name="Thoren M.H."/>
            <person name="Johannesson H."/>
        </authorList>
    </citation>
    <scope>NUCLEOTIDE SEQUENCE</scope>
    <source>
        <strain evidence="2">CBS 118394</strain>
    </source>
</reference>
<evidence type="ECO:0000313" key="3">
    <source>
        <dbReference type="Proteomes" id="UP001283341"/>
    </source>
</evidence>
<keyword evidence="3" id="KW-1185">Reference proteome</keyword>
<dbReference type="Proteomes" id="UP001283341">
    <property type="component" value="Unassembled WGS sequence"/>
</dbReference>
<dbReference type="EMBL" id="JAUEDM010000001">
    <property type="protein sequence ID" value="KAK3331372.1"/>
    <property type="molecule type" value="Genomic_DNA"/>
</dbReference>
<organism evidence="2 3">
    <name type="scientific">Apodospora peruviana</name>
    <dbReference type="NCBI Taxonomy" id="516989"/>
    <lineage>
        <taxon>Eukaryota</taxon>
        <taxon>Fungi</taxon>
        <taxon>Dikarya</taxon>
        <taxon>Ascomycota</taxon>
        <taxon>Pezizomycotina</taxon>
        <taxon>Sordariomycetes</taxon>
        <taxon>Sordariomycetidae</taxon>
        <taxon>Sordariales</taxon>
        <taxon>Lasiosphaeriaceae</taxon>
        <taxon>Apodospora</taxon>
    </lineage>
</organism>
<sequence length="79" mass="7732">MVAAAASSVYVVIRTKTPVVVVAEGSALVSEPVAAGAAATVPVNMTPLICVAGNWLGPASLWVLVLVATTVPGAVAAFS</sequence>
<keyword evidence="1" id="KW-0472">Membrane</keyword>
<reference evidence="2" key="1">
    <citation type="journal article" date="2023" name="Mol. Phylogenet. Evol.">
        <title>Genome-scale phylogeny and comparative genomics of the fungal order Sordariales.</title>
        <authorList>
            <person name="Hensen N."/>
            <person name="Bonometti L."/>
            <person name="Westerberg I."/>
            <person name="Brannstrom I.O."/>
            <person name="Guillou S."/>
            <person name="Cros-Aarteil S."/>
            <person name="Calhoun S."/>
            <person name="Haridas S."/>
            <person name="Kuo A."/>
            <person name="Mondo S."/>
            <person name="Pangilinan J."/>
            <person name="Riley R."/>
            <person name="LaButti K."/>
            <person name="Andreopoulos B."/>
            <person name="Lipzen A."/>
            <person name="Chen C."/>
            <person name="Yan M."/>
            <person name="Daum C."/>
            <person name="Ng V."/>
            <person name="Clum A."/>
            <person name="Steindorff A."/>
            <person name="Ohm R.A."/>
            <person name="Martin F."/>
            <person name="Silar P."/>
            <person name="Natvig D.O."/>
            <person name="Lalanne C."/>
            <person name="Gautier V."/>
            <person name="Ament-Velasquez S.L."/>
            <person name="Kruys A."/>
            <person name="Hutchinson M.I."/>
            <person name="Powell A.J."/>
            <person name="Barry K."/>
            <person name="Miller A.N."/>
            <person name="Grigoriev I.V."/>
            <person name="Debuchy R."/>
            <person name="Gladieux P."/>
            <person name="Hiltunen Thoren M."/>
            <person name="Johannesson H."/>
        </authorList>
    </citation>
    <scope>NUCLEOTIDE SEQUENCE</scope>
    <source>
        <strain evidence="2">CBS 118394</strain>
    </source>
</reference>
<proteinExistence type="predicted"/>
<accession>A0AAE0IUE9</accession>
<evidence type="ECO:0000313" key="2">
    <source>
        <dbReference type="EMBL" id="KAK3331372.1"/>
    </source>
</evidence>
<feature type="transmembrane region" description="Helical" evidence="1">
    <location>
        <begin position="55"/>
        <end position="78"/>
    </location>
</feature>
<dbReference type="AlphaFoldDB" id="A0AAE0IUE9"/>
<comment type="caution">
    <text evidence="2">The sequence shown here is derived from an EMBL/GenBank/DDBJ whole genome shotgun (WGS) entry which is preliminary data.</text>
</comment>